<dbReference type="Proteomes" id="UP000464787">
    <property type="component" value="Plasmid unnamed1"/>
</dbReference>
<dbReference type="EMBL" id="CP047651">
    <property type="protein sequence ID" value="QHJ01757.1"/>
    <property type="molecule type" value="Genomic_DNA"/>
</dbReference>
<evidence type="ECO:0000313" key="2">
    <source>
        <dbReference type="Proteomes" id="UP000464787"/>
    </source>
</evidence>
<accession>A0A857JCP7</accession>
<protein>
    <recommendedName>
        <fullName evidence="3">DUF262 domain-containing protein</fullName>
    </recommendedName>
</protein>
<dbReference type="KEGG" id="xyk:GT347_27260"/>
<keyword evidence="2" id="KW-1185">Reference proteome</keyword>
<dbReference type="RefSeq" id="WP_160555565.1">
    <property type="nucleotide sequence ID" value="NZ_CP047651.1"/>
</dbReference>
<evidence type="ECO:0008006" key="3">
    <source>
        <dbReference type="Google" id="ProtNLM"/>
    </source>
</evidence>
<reference evidence="1 2" key="1">
    <citation type="submission" date="2020-01" db="EMBL/GenBank/DDBJ databases">
        <title>Genome sequencing of strain KACC 21265.</title>
        <authorList>
            <person name="Heo J."/>
            <person name="Kim S.-J."/>
            <person name="Kim J.-S."/>
            <person name="Hong S.-B."/>
            <person name="Kwon S.-W."/>
        </authorList>
    </citation>
    <scope>NUCLEOTIDE SEQUENCE [LARGE SCALE GENOMIC DNA]</scope>
    <source>
        <strain evidence="1 2">KACC 21265</strain>
        <plasmid evidence="1 2">unnamed1</plasmid>
    </source>
</reference>
<proteinExistence type="predicted"/>
<keyword evidence="1" id="KW-0614">Plasmid</keyword>
<sequence length="393" mass="44075">MTPIFLTDTRVQCLSGLGHLDVHYYLSLVNEIYKDNGGIAGQRAPLKTKTGISIRTRMVDDLRKGAILPPIVIGAVVTEETFALAKNCETNEQFFDLFGKISKSSLSIIDGMQRTTALETAVSDENTNLVNKNIRIDLWLAKNLDSLVYRMLVLNTGQVPWDIKRQLETIYKQVLLQIDKQIPNIDVFNIDDKERRSDAGQYRSTRIVELFLAFTSRKPHIELKEKVAEDFARMEATEATANEAALPAFIETMKLLAALDRAFANTAMAEEYVGSGTRFKEGRDIFTSAPASIAFSAAAAQYLLGKPGYPFEFSELQTRLPELADKVAAIIQKINSSASGASFIDYLTLNEKVSARSGRIGEYEREFFFRAFEHMFMHADSLETLTPCWSSYK</sequence>
<geneLocation type="plasmid" evidence="1 2">
    <name>unnamed1</name>
</geneLocation>
<dbReference type="AlphaFoldDB" id="A0A857JCP7"/>
<gene>
    <name evidence="1" type="ORF">GT347_27260</name>
</gene>
<name>A0A857JCP7_9BURK</name>
<evidence type="ECO:0000313" key="1">
    <source>
        <dbReference type="EMBL" id="QHJ01757.1"/>
    </source>
</evidence>
<organism evidence="1 2">
    <name type="scientific">Xylophilus rhododendri</name>
    <dbReference type="NCBI Taxonomy" id="2697032"/>
    <lineage>
        <taxon>Bacteria</taxon>
        <taxon>Pseudomonadati</taxon>
        <taxon>Pseudomonadota</taxon>
        <taxon>Betaproteobacteria</taxon>
        <taxon>Burkholderiales</taxon>
        <taxon>Xylophilus</taxon>
    </lineage>
</organism>